<gene>
    <name evidence="1" type="ORF">J2853_002550</name>
</gene>
<accession>A0ABT9QBP5</accession>
<name>A0ABT9QBP5_9ACTN</name>
<evidence type="ECO:0000313" key="2">
    <source>
        <dbReference type="Proteomes" id="UP001225356"/>
    </source>
</evidence>
<dbReference type="Proteomes" id="UP001225356">
    <property type="component" value="Unassembled WGS sequence"/>
</dbReference>
<organism evidence="1 2">
    <name type="scientific">Streptosporangium lutulentum</name>
    <dbReference type="NCBI Taxonomy" id="1461250"/>
    <lineage>
        <taxon>Bacteria</taxon>
        <taxon>Bacillati</taxon>
        <taxon>Actinomycetota</taxon>
        <taxon>Actinomycetes</taxon>
        <taxon>Streptosporangiales</taxon>
        <taxon>Streptosporangiaceae</taxon>
        <taxon>Streptosporangium</taxon>
    </lineage>
</organism>
<dbReference type="RefSeq" id="WP_307557496.1">
    <property type="nucleotide sequence ID" value="NZ_JAUSQU010000001.1"/>
</dbReference>
<dbReference type="EMBL" id="JAUSQU010000001">
    <property type="protein sequence ID" value="MDP9843339.1"/>
    <property type="molecule type" value="Genomic_DNA"/>
</dbReference>
<reference evidence="1 2" key="1">
    <citation type="submission" date="2023-07" db="EMBL/GenBank/DDBJ databases">
        <title>Sequencing the genomes of 1000 actinobacteria strains.</title>
        <authorList>
            <person name="Klenk H.-P."/>
        </authorList>
    </citation>
    <scope>NUCLEOTIDE SEQUENCE [LARGE SCALE GENOMIC DNA]</scope>
    <source>
        <strain evidence="1 2">DSM 46740</strain>
    </source>
</reference>
<evidence type="ECO:0000313" key="1">
    <source>
        <dbReference type="EMBL" id="MDP9843339.1"/>
    </source>
</evidence>
<comment type="caution">
    <text evidence="1">The sequence shown here is derived from an EMBL/GenBank/DDBJ whole genome shotgun (WGS) entry which is preliminary data.</text>
</comment>
<sequence length="217" mass="23987">MTDLTKWPRLLVAGDPVTREQANEILIRTDDWFMTVNDQAWKVAVKGVAAEYGLPIEPQGGGIEALRASWAATREWRKRMGILRLHYLDNARIASSWIGGPKGWCDWDGQIGCSTYNVGKWPTVEELTSDWETIAAAFPYLKLHAQVVDNEGDGKAAATWAVRDGRAALVEPVDLVTPMQHLDELDVIGRILGLGGERGVTLERLREALDQVAKAAL</sequence>
<protein>
    <submittedName>
        <fullName evidence="1">Uncharacterized protein</fullName>
    </submittedName>
</protein>
<keyword evidence="2" id="KW-1185">Reference proteome</keyword>
<proteinExistence type="predicted"/>